<accession>A0A7M3ME43</accession>
<evidence type="ECO:0000313" key="4">
    <source>
        <dbReference type="EMBL" id="TVM17086.1"/>
    </source>
</evidence>
<organism evidence="4 5">
    <name type="scientific">Oceanidesulfovibrio indonesiensis</name>
    <dbReference type="NCBI Taxonomy" id="54767"/>
    <lineage>
        <taxon>Bacteria</taxon>
        <taxon>Pseudomonadati</taxon>
        <taxon>Thermodesulfobacteriota</taxon>
        <taxon>Desulfovibrionia</taxon>
        <taxon>Desulfovibrionales</taxon>
        <taxon>Desulfovibrionaceae</taxon>
        <taxon>Oceanidesulfovibrio</taxon>
    </lineage>
</organism>
<dbReference type="Proteomes" id="UP000448292">
    <property type="component" value="Unassembled WGS sequence"/>
</dbReference>
<protein>
    <submittedName>
        <fullName evidence="4">DUF438 domain-containing protein</fullName>
    </submittedName>
</protein>
<proteinExistence type="predicted"/>
<reference evidence="4 5" key="1">
    <citation type="submission" date="2018-06" db="EMBL/GenBank/DDBJ databases">
        <title>Complete genome of Desulfovibrio indonesiensis P37SLT.</title>
        <authorList>
            <person name="Crispim J.S."/>
            <person name="Vidigal P.M.P."/>
            <person name="Silva L.C.F."/>
            <person name="Laguardia C.N."/>
            <person name="Araujo L.C."/>
            <person name="Dias R.S."/>
            <person name="Sousa M.P."/>
            <person name="Paula S.O."/>
            <person name="Silva C."/>
        </authorList>
    </citation>
    <scope>NUCLEOTIDE SEQUENCE [LARGE SCALE GENOMIC DNA]</scope>
    <source>
        <strain evidence="4 5">P37SLT</strain>
    </source>
</reference>
<dbReference type="Gene3D" id="1.20.120.520">
    <property type="entry name" value="nmb1532 protein domain like"/>
    <property type="match status" value="1"/>
</dbReference>
<evidence type="ECO:0000259" key="3">
    <source>
        <dbReference type="Pfam" id="PF08984"/>
    </source>
</evidence>
<dbReference type="RefSeq" id="WP_144303044.1">
    <property type="nucleotide sequence ID" value="NZ_QMIE01000008.1"/>
</dbReference>
<dbReference type="AlphaFoldDB" id="A0A7M3ME43"/>
<feature type="domain" description="DUF1858" evidence="3">
    <location>
        <begin position="5"/>
        <end position="62"/>
    </location>
</feature>
<dbReference type="Pfam" id="PF04282">
    <property type="entry name" value="DUF438"/>
    <property type="match status" value="1"/>
</dbReference>
<evidence type="ECO:0000259" key="2">
    <source>
        <dbReference type="Pfam" id="PF04282"/>
    </source>
</evidence>
<dbReference type="Pfam" id="PF13596">
    <property type="entry name" value="PAS_10"/>
    <property type="match status" value="1"/>
</dbReference>
<sequence length="483" mass="54382">MELSVNTKIGELIEAYPFLLQFLVEKSPRFEKLKNPLMRKTVAKMASVSRAAALGGFKPDVLLAEIASQIFLHGYDVTVMHPGGGKVAEQPMTREERVRAFRDIVMRIHGGESVDAVREEFHDLLRDVSPAEIGAMEQELVKEGVDESEIKKLCNLHVELFEQSLQSDLPEMEPGHPIHTMQAENRIADEKAEQLQQSACQITDDLTFAAARAGMQAAVESLSEIIRHYERKENQLFPLMESHGLTAPPQVMWAIHDDIRAAFKQTRAALEAGDREKAVSQATELAVAIRDLIHKEEQILFPMVYETFSDEDWARVRTGEEEIGFAWVEPGDVWKAPAIAAEKSAQQPGLVSLDAGQLRPEVINAILKTLPVDLSFVDANDRVAYFTQTAHRVFPRSEGILGREVKHCHPKKSVHMVEEILEKFKSGERDEAEFWIQAGDSFIHIRFYAVRQEDGTYEGCLEVAQDATHIRALAGQQRLLDWD</sequence>
<feature type="domain" description="Hemerythrin-like" evidence="1">
    <location>
        <begin position="176"/>
        <end position="304"/>
    </location>
</feature>
<dbReference type="InterPro" id="IPR007380">
    <property type="entry name" value="DUF438"/>
</dbReference>
<dbReference type="InterPro" id="IPR038062">
    <property type="entry name" value="ScdA-like_N_sf"/>
</dbReference>
<dbReference type="Gene3D" id="1.10.3910.10">
    <property type="entry name" value="SP0561-like"/>
    <property type="match status" value="1"/>
</dbReference>
<dbReference type="InterPro" id="IPR012312">
    <property type="entry name" value="Hemerythrin-like"/>
</dbReference>
<name>A0A7M3ME43_9BACT</name>
<evidence type="ECO:0000259" key="1">
    <source>
        <dbReference type="Pfam" id="PF01814"/>
    </source>
</evidence>
<dbReference type="InterPro" id="IPR035965">
    <property type="entry name" value="PAS-like_dom_sf"/>
</dbReference>
<dbReference type="SUPFAM" id="SSF55785">
    <property type="entry name" value="PYP-like sensor domain (PAS domain)"/>
    <property type="match status" value="1"/>
</dbReference>
<dbReference type="OrthoDB" id="9769774at2"/>
<dbReference type="Gene3D" id="3.30.450.20">
    <property type="entry name" value="PAS domain"/>
    <property type="match status" value="1"/>
</dbReference>
<dbReference type="Pfam" id="PF01814">
    <property type="entry name" value="Hemerythrin"/>
    <property type="match status" value="1"/>
</dbReference>
<dbReference type="PANTHER" id="PTHR39966">
    <property type="entry name" value="BLL2471 PROTEIN-RELATED"/>
    <property type="match status" value="1"/>
</dbReference>
<dbReference type="GO" id="GO:0005886">
    <property type="term" value="C:plasma membrane"/>
    <property type="evidence" value="ECO:0007669"/>
    <property type="project" value="TreeGrafter"/>
</dbReference>
<dbReference type="SUPFAM" id="SSF140683">
    <property type="entry name" value="SP0561-like"/>
    <property type="match status" value="1"/>
</dbReference>
<comment type="caution">
    <text evidence="4">The sequence shown here is derived from an EMBL/GenBank/DDBJ whole genome shotgun (WGS) entry which is preliminary data.</text>
</comment>
<keyword evidence="5" id="KW-1185">Reference proteome</keyword>
<evidence type="ECO:0000313" key="5">
    <source>
        <dbReference type="Proteomes" id="UP000448292"/>
    </source>
</evidence>
<dbReference type="PANTHER" id="PTHR39966:SF3">
    <property type="entry name" value="DUF438 DOMAIN-CONTAINING PROTEIN"/>
    <property type="match status" value="1"/>
</dbReference>
<dbReference type="EMBL" id="QMIE01000008">
    <property type="protein sequence ID" value="TVM17086.1"/>
    <property type="molecule type" value="Genomic_DNA"/>
</dbReference>
<dbReference type="InterPro" id="IPR015077">
    <property type="entry name" value="DUF1858"/>
</dbReference>
<gene>
    <name evidence="4" type="ORF">DPQ33_09800</name>
</gene>
<feature type="domain" description="DUF438" evidence="2">
    <location>
        <begin position="102"/>
        <end position="166"/>
    </location>
</feature>
<dbReference type="Pfam" id="PF08984">
    <property type="entry name" value="DUF1858"/>
    <property type="match status" value="1"/>
</dbReference>